<keyword evidence="2" id="KW-1185">Reference proteome</keyword>
<accession>A0ACC1RP70</accession>
<name>A0ACC1RP70_9HYPO</name>
<dbReference type="Proteomes" id="UP001148629">
    <property type="component" value="Unassembled WGS sequence"/>
</dbReference>
<proteinExistence type="predicted"/>
<evidence type="ECO:0000313" key="2">
    <source>
        <dbReference type="Proteomes" id="UP001148629"/>
    </source>
</evidence>
<sequence length="338" mass="37926">MRDDGREGVRKGDDKYLTVHDNFPVLISPDSSAVGRAHEWVIYHRFFASGTQYLEHVTAVDPAWLVAGSRLLSSGPSWSKVGRRSQVPTCANVSCRSIAARLKNIAFYIEDTITNIWRCLICDWGYSIFGQEILHGFLHDPSPEQAATASQPLPHHLFKSTSGSVCGFYVSFSGWDFLPGGGFACGTCSPRSCANKHCTKHKALAQCILVRDDELNDRFCITCSAANRQRVARKQPKHKDFITRVKAIPKDRKCSNPNCGRTREEYKGRWCFMKGDKGDEAYVLYLSCTAVFDDTDKQRVPQLRHKLGSSLRTCFNCAKTEVKGNTNRNAFARDENDP</sequence>
<dbReference type="EMBL" id="JANRMS010002179">
    <property type="protein sequence ID" value="KAJ3523857.1"/>
    <property type="molecule type" value="Genomic_DNA"/>
</dbReference>
<gene>
    <name evidence="1" type="ORF">NM208_g12291</name>
</gene>
<comment type="caution">
    <text evidence="1">The sequence shown here is derived from an EMBL/GenBank/DDBJ whole genome shotgun (WGS) entry which is preliminary data.</text>
</comment>
<organism evidence="1 2">
    <name type="scientific">Fusarium decemcellulare</name>
    <dbReference type="NCBI Taxonomy" id="57161"/>
    <lineage>
        <taxon>Eukaryota</taxon>
        <taxon>Fungi</taxon>
        <taxon>Dikarya</taxon>
        <taxon>Ascomycota</taxon>
        <taxon>Pezizomycotina</taxon>
        <taxon>Sordariomycetes</taxon>
        <taxon>Hypocreomycetidae</taxon>
        <taxon>Hypocreales</taxon>
        <taxon>Nectriaceae</taxon>
        <taxon>Fusarium</taxon>
        <taxon>Fusarium decemcellulare species complex</taxon>
    </lineage>
</organism>
<protein>
    <submittedName>
        <fullName evidence="1">Uncharacterized protein</fullName>
    </submittedName>
</protein>
<reference evidence="1" key="1">
    <citation type="submission" date="2022-08" db="EMBL/GenBank/DDBJ databases">
        <title>Genome Sequence of Fusarium decemcellulare.</title>
        <authorList>
            <person name="Buettner E."/>
        </authorList>
    </citation>
    <scope>NUCLEOTIDE SEQUENCE</scope>
    <source>
        <strain evidence="1">Babe19</strain>
    </source>
</reference>
<evidence type="ECO:0000313" key="1">
    <source>
        <dbReference type="EMBL" id="KAJ3523857.1"/>
    </source>
</evidence>